<organism evidence="3 4">
    <name type="scientific">Neurospora tetraspora</name>
    <dbReference type="NCBI Taxonomy" id="94610"/>
    <lineage>
        <taxon>Eukaryota</taxon>
        <taxon>Fungi</taxon>
        <taxon>Dikarya</taxon>
        <taxon>Ascomycota</taxon>
        <taxon>Pezizomycotina</taxon>
        <taxon>Sordariomycetes</taxon>
        <taxon>Sordariomycetidae</taxon>
        <taxon>Sordariales</taxon>
        <taxon>Sordariaceae</taxon>
        <taxon>Neurospora</taxon>
    </lineage>
</organism>
<dbReference type="Proteomes" id="UP001278500">
    <property type="component" value="Unassembled WGS sequence"/>
</dbReference>
<name>A0AAE0J8S0_9PEZI</name>
<evidence type="ECO:0000313" key="3">
    <source>
        <dbReference type="EMBL" id="KAK3339162.1"/>
    </source>
</evidence>
<dbReference type="InterPro" id="IPR013830">
    <property type="entry name" value="SGNH_hydro"/>
</dbReference>
<dbReference type="GO" id="GO:0004622">
    <property type="term" value="F:phosphatidylcholine lysophospholipase activity"/>
    <property type="evidence" value="ECO:0007669"/>
    <property type="project" value="TreeGrafter"/>
</dbReference>
<dbReference type="PANTHER" id="PTHR30383">
    <property type="entry name" value="THIOESTERASE 1/PROTEASE 1/LYSOPHOSPHOLIPASE L1"/>
    <property type="match status" value="1"/>
</dbReference>
<reference evidence="3" key="1">
    <citation type="journal article" date="2023" name="Mol. Phylogenet. Evol.">
        <title>Genome-scale phylogeny and comparative genomics of the fungal order Sordariales.</title>
        <authorList>
            <person name="Hensen N."/>
            <person name="Bonometti L."/>
            <person name="Westerberg I."/>
            <person name="Brannstrom I.O."/>
            <person name="Guillou S."/>
            <person name="Cros-Aarteil S."/>
            <person name="Calhoun S."/>
            <person name="Haridas S."/>
            <person name="Kuo A."/>
            <person name="Mondo S."/>
            <person name="Pangilinan J."/>
            <person name="Riley R."/>
            <person name="LaButti K."/>
            <person name="Andreopoulos B."/>
            <person name="Lipzen A."/>
            <person name="Chen C."/>
            <person name="Yan M."/>
            <person name="Daum C."/>
            <person name="Ng V."/>
            <person name="Clum A."/>
            <person name="Steindorff A."/>
            <person name="Ohm R.A."/>
            <person name="Martin F."/>
            <person name="Silar P."/>
            <person name="Natvig D.O."/>
            <person name="Lalanne C."/>
            <person name="Gautier V."/>
            <person name="Ament-Velasquez S.L."/>
            <person name="Kruys A."/>
            <person name="Hutchinson M.I."/>
            <person name="Powell A.J."/>
            <person name="Barry K."/>
            <person name="Miller A.N."/>
            <person name="Grigoriev I.V."/>
            <person name="Debuchy R."/>
            <person name="Gladieux P."/>
            <person name="Hiltunen Thoren M."/>
            <person name="Johannesson H."/>
        </authorList>
    </citation>
    <scope>NUCLEOTIDE SEQUENCE</scope>
    <source>
        <strain evidence="3">CBS 560.94</strain>
    </source>
</reference>
<dbReference type="CDD" id="cd01833">
    <property type="entry name" value="XynB_like"/>
    <property type="match status" value="1"/>
</dbReference>
<keyword evidence="3" id="KW-0378">Hydrolase</keyword>
<dbReference type="Gene3D" id="3.40.50.1110">
    <property type="entry name" value="SGNH hydrolase"/>
    <property type="match status" value="1"/>
</dbReference>
<dbReference type="InterPro" id="IPR036514">
    <property type="entry name" value="SGNH_hydro_sf"/>
</dbReference>
<evidence type="ECO:0000259" key="2">
    <source>
        <dbReference type="Pfam" id="PF13472"/>
    </source>
</evidence>
<reference evidence="3" key="2">
    <citation type="submission" date="2023-06" db="EMBL/GenBank/DDBJ databases">
        <authorList>
            <consortium name="Lawrence Berkeley National Laboratory"/>
            <person name="Haridas S."/>
            <person name="Hensen N."/>
            <person name="Bonometti L."/>
            <person name="Westerberg I."/>
            <person name="Brannstrom I.O."/>
            <person name="Guillou S."/>
            <person name="Cros-Aarteil S."/>
            <person name="Calhoun S."/>
            <person name="Kuo A."/>
            <person name="Mondo S."/>
            <person name="Pangilinan J."/>
            <person name="Riley R."/>
            <person name="Labutti K."/>
            <person name="Andreopoulos B."/>
            <person name="Lipzen A."/>
            <person name="Chen C."/>
            <person name="Yanf M."/>
            <person name="Daum C."/>
            <person name="Ng V."/>
            <person name="Clum A."/>
            <person name="Steindorff A."/>
            <person name="Ohm R."/>
            <person name="Martin F."/>
            <person name="Silar P."/>
            <person name="Natvig D."/>
            <person name="Lalanne C."/>
            <person name="Gautier V."/>
            <person name="Ament-Velasquez S.L."/>
            <person name="Kruys A."/>
            <person name="Hutchinson M.I."/>
            <person name="Powell A.J."/>
            <person name="Barry K."/>
            <person name="Miller A.N."/>
            <person name="Grigoriev I.V."/>
            <person name="Debuchy R."/>
            <person name="Gladieux P."/>
            <person name="Thoren M.H."/>
            <person name="Johannesson H."/>
        </authorList>
    </citation>
    <scope>NUCLEOTIDE SEQUENCE</scope>
    <source>
        <strain evidence="3">CBS 560.94</strain>
    </source>
</reference>
<dbReference type="Pfam" id="PF13472">
    <property type="entry name" value="Lipase_GDSL_2"/>
    <property type="match status" value="1"/>
</dbReference>
<accession>A0AAE0J8S0</accession>
<feature type="chain" id="PRO_5042143284" evidence="1">
    <location>
        <begin position="24"/>
        <end position="275"/>
    </location>
</feature>
<feature type="signal peptide" evidence="1">
    <location>
        <begin position="1"/>
        <end position="23"/>
    </location>
</feature>
<dbReference type="InterPro" id="IPR051532">
    <property type="entry name" value="Ester_Hydrolysis_Enzymes"/>
</dbReference>
<proteinExistence type="predicted"/>
<sequence length="275" mass="30205">MVATIRLLSGLVGSLSLLSQASAEPLRPTEQVRIMALGDSITGNPGCWRALLSRKLNATNIVPAIPYSQIRFVGTQNRTKCGYGRAYDWMHEGHGGMQATELAQATDPVTGIPVGPPMTQPRLRTYLTSPGVDPVDIILMHLGTNDIWNKKTTAEIISAYGQLLDQMRAVNPDVRLLVAQILPMEPSNCPDCAAKVRQLNRYIPLWAQYVNNRIQPGESPVRVVDQYTGFNATRFTTDGVHPNARGDEAIAQKWLDPVVAAVREVIDQRPGQLMV</sequence>
<protein>
    <submittedName>
        <fullName evidence="3">SGNH hydrolase-type esterase domain-containing protein</fullName>
    </submittedName>
</protein>
<keyword evidence="1" id="KW-0732">Signal</keyword>
<feature type="domain" description="SGNH hydrolase-type esterase" evidence="2">
    <location>
        <begin position="36"/>
        <end position="248"/>
    </location>
</feature>
<keyword evidence="4" id="KW-1185">Reference proteome</keyword>
<evidence type="ECO:0000256" key="1">
    <source>
        <dbReference type="SAM" id="SignalP"/>
    </source>
</evidence>
<dbReference type="GeneID" id="87865635"/>
<dbReference type="AlphaFoldDB" id="A0AAE0J8S0"/>
<comment type="caution">
    <text evidence="3">The sequence shown here is derived from an EMBL/GenBank/DDBJ whole genome shotgun (WGS) entry which is preliminary data.</text>
</comment>
<gene>
    <name evidence="3" type="ORF">B0H65DRAFT_511409</name>
</gene>
<dbReference type="PANTHER" id="PTHR30383:SF2">
    <property type="entry name" value="CELLULOSE-BINDING PROTEIN"/>
    <property type="match status" value="1"/>
</dbReference>
<dbReference type="RefSeq" id="XP_062678522.1">
    <property type="nucleotide sequence ID" value="XM_062828481.1"/>
</dbReference>
<evidence type="ECO:0000313" key="4">
    <source>
        <dbReference type="Proteomes" id="UP001278500"/>
    </source>
</evidence>
<dbReference type="SUPFAM" id="SSF52266">
    <property type="entry name" value="SGNH hydrolase"/>
    <property type="match status" value="1"/>
</dbReference>
<dbReference type="EMBL" id="JAUEPP010000007">
    <property type="protein sequence ID" value="KAK3339162.1"/>
    <property type="molecule type" value="Genomic_DNA"/>
</dbReference>